<feature type="repeat" description="TPR" evidence="1">
    <location>
        <begin position="270"/>
        <end position="303"/>
    </location>
</feature>
<dbReference type="SMART" id="SM00028">
    <property type="entry name" value="TPR"/>
    <property type="match status" value="3"/>
</dbReference>
<evidence type="ECO:0000313" key="3">
    <source>
        <dbReference type="EMBL" id="KEK17850.1"/>
    </source>
</evidence>
<dbReference type="SMART" id="SM00530">
    <property type="entry name" value="HTH_XRE"/>
    <property type="match status" value="1"/>
</dbReference>
<dbReference type="Proteomes" id="UP000027822">
    <property type="component" value="Unassembled WGS sequence"/>
</dbReference>
<keyword evidence="4" id="KW-1185">Reference proteome</keyword>
<reference evidence="3 4" key="1">
    <citation type="submission" date="2014-06" db="EMBL/GenBank/DDBJ databases">
        <title>Draft genome sequence of Bacillus manliponensis JCM 15802 (MCCC 1A00708).</title>
        <authorList>
            <person name="Lai Q."/>
            <person name="Liu Y."/>
            <person name="Shao Z."/>
        </authorList>
    </citation>
    <scope>NUCLEOTIDE SEQUENCE [LARGE SCALE GENOMIC DNA]</scope>
    <source>
        <strain evidence="3 4">JCM 15802</strain>
    </source>
</reference>
<dbReference type="Pfam" id="PF01381">
    <property type="entry name" value="HTH_3"/>
    <property type="match status" value="1"/>
</dbReference>
<dbReference type="eggNOG" id="COG1396">
    <property type="taxonomic scope" value="Bacteria"/>
</dbReference>
<organism evidence="3 4">
    <name type="scientific">Bacillus manliponensis</name>
    <dbReference type="NCBI Taxonomy" id="574376"/>
    <lineage>
        <taxon>Bacteria</taxon>
        <taxon>Bacillati</taxon>
        <taxon>Bacillota</taxon>
        <taxon>Bacilli</taxon>
        <taxon>Bacillales</taxon>
        <taxon>Bacillaceae</taxon>
        <taxon>Bacillus</taxon>
        <taxon>Bacillus cereus group</taxon>
    </lineage>
</organism>
<dbReference type="PROSITE" id="PS50943">
    <property type="entry name" value="HTH_CROC1"/>
    <property type="match status" value="1"/>
</dbReference>
<dbReference type="PANTHER" id="PTHR37038">
    <property type="entry name" value="TRANSCRIPTIONAL REGULATOR-RELATED"/>
    <property type="match status" value="1"/>
</dbReference>
<dbReference type="PANTHER" id="PTHR37038:SF14">
    <property type="entry name" value="TRANSCRIPTIONAL ACTIVATOR"/>
    <property type="match status" value="1"/>
</dbReference>
<dbReference type="RefSeq" id="WP_034642403.1">
    <property type="nucleotide sequence ID" value="NZ_CBCSJC010000022.1"/>
</dbReference>
<dbReference type="PROSITE" id="PS50005">
    <property type="entry name" value="TPR"/>
    <property type="match status" value="1"/>
</dbReference>
<protein>
    <submittedName>
        <fullName evidence="3">Transcriptional regulator</fullName>
    </submittedName>
</protein>
<dbReference type="SUPFAM" id="SSF47413">
    <property type="entry name" value="lambda repressor-like DNA-binding domains"/>
    <property type="match status" value="1"/>
</dbReference>
<dbReference type="SUPFAM" id="SSF48452">
    <property type="entry name" value="TPR-like"/>
    <property type="match status" value="2"/>
</dbReference>
<dbReference type="Gene3D" id="1.25.40.10">
    <property type="entry name" value="Tetratricopeptide repeat domain"/>
    <property type="match status" value="1"/>
</dbReference>
<sequence length="424" mass="50003">MKLGEKIRQIRIHREMTQGELVEGICSITYLSRIENGKIKPSQSFLEKVATKLNVDVKHLADANVDGIEETIEMIAQKYKETNTLTDHEISLLELHSREMHGTLILLNIFGVLLHYYIRFDSIKKAETIYNHSHNLIPNRINEQYTEEFLYYYIACGNYFYYVQDFLKANEYYVQADKLLSPENTLQYAEICFNMSLVKQRLITNQDISRKYSKKALEIFEFLNIPEKITDTLITIGVQYHLDGKYDKSLQYLKKAEVYAQSLNSAHLLTMIEYNYGRVYQGLKEYEKAIQHFTNTMQLNDSLNQSKENIYSLRSLIDIYLQLKDWEQVDKSMSSALKIVENNNLPSIQTEIYMYKSHIYKIRGDYYNYEKKMQSTIQLGIDKKQYVLTKKLATELGEYYYDIRAYKLAAKYFKTALDCHLDLK</sequence>
<dbReference type="STRING" id="574376.BAMA_10865"/>
<dbReference type="InterPro" id="IPR010982">
    <property type="entry name" value="Lambda_DNA-bd_dom_sf"/>
</dbReference>
<proteinExistence type="predicted"/>
<dbReference type="CDD" id="cd00093">
    <property type="entry name" value="HTH_XRE"/>
    <property type="match status" value="1"/>
</dbReference>
<evidence type="ECO:0000259" key="2">
    <source>
        <dbReference type="PROSITE" id="PS50943"/>
    </source>
</evidence>
<accession>A0A073JU77</accession>
<dbReference type="InterPro" id="IPR001387">
    <property type="entry name" value="Cro/C1-type_HTH"/>
</dbReference>
<dbReference type="Gene3D" id="1.10.260.40">
    <property type="entry name" value="lambda repressor-like DNA-binding domains"/>
    <property type="match status" value="1"/>
</dbReference>
<dbReference type="GO" id="GO:0003677">
    <property type="term" value="F:DNA binding"/>
    <property type="evidence" value="ECO:0007669"/>
    <property type="project" value="InterPro"/>
</dbReference>
<dbReference type="AlphaFoldDB" id="A0A073JU77"/>
<name>A0A073JU77_9BACI</name>
<evidence type="ECO:0000313" key="4">
    <source>
        <dbReference type="Proteomes" id="UP000027822"/>
    </source>
</evidence>
<dbReference type="InterPro" id="IPR019734">
    <property type="entry name" value="TPR_rpt"/>
</dbReference>
<feature type="domain" description="HTH cro/C1-type" evidence="2">
    <location>
        <begin position="7"/>
        <end position="60"/>
    </location>
</feature>
<comment type="caution">
    <text evidence="3">The sequence shown here is derived from an EMBL/GenBank/DDBJ whole genome shotgun (WGS) entry which is preliminary data.</text>
</comment>
<dbReference type="InterPro" id="IPR011990">
    <property type="entry name" value="TPR-like_helical_dom_sf"/>
</dbReference>
<gene>
    <name evidence="3" type="ORF">BAMA_10865</name>
</gene>
<keyword evidence="1" id="KW-0802">TPR repeat</keyword>
<dbReference type="OrthoDB" id="252257at2"/>
<evidence type="ECO:0000256" key="1">
    <source>
        <dbReference type="PROSITE-ProRule" id="PRU00339"/>
    </source>
</evidence>
<dbReference type="InterPro" id="IPR053163">
    <property type="entry name" value="HTH-type_regulator_Rgg"/>
</dbReference>
<dbReference type="EMBL" id="JOTN01000021">
    <property type="protein sequence ID" value="KEK17850.1"/>
    <property type="molecule type" value="Genomic_DNA"/>
</dbReference>